<dbReference type="PATRIC" id="fig|523850.10.peg.1869"/>
<dbReference type="eggNOG" id="arCOG06566">
    <property type="taxonomic scope" value="Archaea"/>
</dbReference>
<dbReference type="Proteomes" id="UP000002727">
    <property type="component" value="Chromosome"/>
</dbReference>
<dbReference type="AlphaFoldDB" id="B6YVM1"/>
<organism evidence="2 3">
    <name type="scientific">Thermococcus onnurineus (strain NA1)</name>
    <dbReference type="NCBI Taxonomy" id="523850"/>
    <lineage>
        <taxon>Archaea</taxon>
        <taxon>Methanobacteriati</taxon>
        <taxon>Methanobacteriota</taxon>
        <taxon>Thermococci</taxon>
        <taxon>Thermococcales</taxon>
        <taxon>Thermococcaceae</taxon>
        <taxon>Thermococcus</taxon>
    </lineage>
</organism>
<proteinExistence type="predicted"/>
<feature type="transmembrane region" description="Helical" evidence="1">
    <location>
        <begin position="9"/>
        <end position="28"/>
    </location>
</feature>
<dbReference type="GeneID" id="7017524"/>
<keyword evidence="1" id="KW-0472">Membrane</keyword>
<protein>
    <recommendedName>
        <fullName evidence="4">Glycosyltransferase RgtA/B/C/D-like domain-containing protein</fullName>
    </recommendedName>
</protein>
<keyword evidence="1" id="KW-0812">Transmembrane</keyword>
<evidence type="ECO:0000256" key="1">
    <source>
        <dbReference type="SAM" id="Phobius"/>
    </source>
</evidence>
<dbReference type="HOGENOM" id="CLU_524420_0_0_2"/>
<accession>B6YVM1</accession>
<feature type="transmembrane region" description="Helical" evidence="1">
    <location>
        <begin position="352"/>
        <end position="370"/>
    </location>
</feature>
<dbReference type="KEGG" id="ton:TON_1854"/>
<feature type="transmembrane region" description="Helical" evidence="1">
    <location>
        <begin position="263"/>
        <end position="287"/>
    </location>
</feature>
<dbReference type="RefSeq" id="WP_012572817.1">
    <property type="nucleotide sequence ID" value="NC_011529.1"/>
</dbReference>
<dbReference type="EMBL" id="CP000855">
    <property type="protein sequence ID" value="ACJ17345.1"/>
    <property type="molecule type" value="Genomic_DNA"/>
</dbReference>
<sequence>MGRHKKQLLSYLLLIFSLLLPILLYSGLVNPFAPLHVVPIYEAIYYGHGGESFNTRTPGFYSLGSIISLIAGISARTLMFLPLQLLPFILTIYLLFWKISGSRAIANLVSLIYATTANVEYFFFWMHGIGSIFFFIITYFIIKMLRGTTKDSKITIIILIVATSLIYTSYDVTFGMLLFLISIIFFILFINKNIVLSKGFFIVLIYMLTVLLGMHGYVYDIFVKQTVYYRVGITGFEKFIASYISQEKSGFPWKDMLIAYPKIISILGLIKYGILLTFIFLGIVYMVKQLKISRNLNSYTMVFLAILIANIGYLIARLPFGYLSIGSLFLPGIVGLCFIYRHFKDYKRRVSLLLIGVIIVCANSVNYLVLSSEDLINRDLGYYKYVEISAGWYSEYKDDSKIGLTDVLTKSFFWEHICHNIIKKGEKLPSIYSYFWSDPAYVLSVVKKGKNDSLKSAYYILNIRLNTLEFDAWVTTKSWQYYLEVIDSDFRLNRIYDSRNIIIIEV</sequence>
<feature type="transmembrane region" description="Helical" evidence="1">
    <location>
        <begin position="322"/>
        <end position="340"/>
    </location>
</feature>
<reference evidence="2 3" key="1">
    <citation type="journal article" date="2008" name="J. Bacteriol.">
        <title>The complete genome sequence of Thermococcus onnurineus NA1 reveals a mixed heterotrophic and carboxydotrophic metabolism.</title>
        <authorList>
            <person name="Lee H.S."/>
            <person name="Kang S.G."/>
            <person name="Bae S.S."/>
            <person name="Lim J.K."/>
            <person name="Cho Y."/>
            <person name="Kim Y.J."/>
            <person name="Jeon J.H."/>
            <person name="Cha S.S."/>
            <person name="Kwon K.K."/>
            <person name="Kim H.T."/>
            <person name="Park C.J."/>
            <person name="Lee H.W."/>
            <person name="Kim S.I."/>
            <person name="Chun J."/>
            <person name="Colwell R.R."/>
            <person name="Kim S.J."/>
            <person name="Lee J.H."/>
        </authorList>
    </citation>
    <scope>NUCLEOTIDE SEQUENCE [LARGE SCALE GENOMIC DNA]</scope>
    <source>
        <strain evidence="2 3">NA1</strain>
    </source>
</reference>
<evidence type="ECO:0008006" key="4">
    <source>
        <dbReference type="Google" id="ProtNLM"/>
    </source>
</evidence>
<evidence type="ECO:0000313" key="3">
    <source>
        <dbReference type="Proteomes" id="UP000002727"/>
    </source>
</evidence>
<feature type="transmembrane region" description="Helical" evidence="1">
    <location>
        <begin position="122"/>
        <end position="142"/>
    </location>
</feature>
<evidence type="ECO:0000313" key="2">
    <source>
        <dbReference type="EMBL" id="ACJ17345.1"/>
    </source>
</evidence>
<gene>
    <name evidence="2" type="ordered locus">TON_1854</name>
</gene>
<keyword evidence="1" id="KW-1133">Transmembrane helix</keyword>
<keyword evidence="3" id="KW-1185">Reference proteome</keyword>
<feature type="transmembrane region" description="Helical" evidence="1">
    <location>
        <begin position="299"/>
        <end position="316"/>
    </location>
</feature>
<feature type="transmembrane region" description="Helical" evidence="1">
    <location>
        <begin position="201"/>
        <end position="219"/>
    </location>
</feature>
<name>B6YVM1_THEON</name>
<feature type="transmembrane region" description="Helical" evidence="1">
    <location>
        <begin position="176"/>
        <end position="194"/>
    </location>
</feature>